<dbReference type="GO" id="GO:0006506">
    <property type="term" value="P:GPI anchor biosynthetic process"/>
    <property type="evidence" value="ECO:0007669"/>
    <property type="project" value="UniProtKB-UniPathway"/>
</dbReference>
<dbReference type="PANTHER" id="PTHR12993:SF11">
    <property type="entry name" value="N-ACETYLGLUCOSAMINYL-PHOSPHATIDYLINOSITOL DE-N-ACETYLASE"/>
    <property type="match status" value="1"/>
</dbReference>
<dbReference type="EMBL" id="CAJFDH010000001">
    <property type="protein sequence ID" value="CAD5206139.1"/>
    <property type="molecule type" value="Genomic_DNA"/>
</dbReference>
<protein>
    <recommendedName>
        <fullName evidence="2">N-acetylglucosaminylphosphatidylinositol deacetylase</fullName>
        <ecNumber evidence="2">3.5.1.89</ecNumber>
    </recommendedName>
</protein>
<gene>
    <name evidence="4" type="ORF">BOKJ2_LOCUS823</name>
</gene>
<dbReference type="AlphaFoldDB" id="A0A811JSB1"/>
<evidence type="ECO:0000256" key="3">
    <source>
        <dbReference type="SAM" id="SignalP"/>
    </source>
</evidence>
<evidence type="ECO:0000313" key="4">
    <source>
        <dbReference type="EMBL" id="CAD5206139.1"/>
    </source>
</evidence>
<dbReference type="GO" id="GO:0016020">
    <property type="term" value="C:membrane"/>
    <property type="evidence" value="ECO:0007669"/>
    <property type="project" value="GOC"/>
</dbReference>
<reference evidence="4" key="1">
    <citation type="submission" date="2020-09" db="EMBL/GenBank/DDBJ databases">
        <authorList>
            <person name="Kikuchi T."/>
        </authorList>
    </citation>
    <scope>NUCLEOTIDE SEQUENCE</scope>
    <source>
        <strain evidence="4">SH1</strain>
    </source>
</reference>
<keyword evidence="5" id="KW-1185">Reference proteome</keyword>
<sequence length="134" mass="15204">MFFAPTILSLLAQQCKVSVLCVSTGNFHGKGNIRRQEMFDACESMGIPKSDVTVMDLDDMQDGKANKWEVERLANIILQHVKDLKLDVIVTFDENGISYHPNHIACFNAVRYLYTNGWIPSSIQEQDEYCITSK</sequence>
<dbReference type="EMBL" id="CAJFCW020000001">
    <property type="protein sequence ID" value="CAG9080642.1"/>
    <property type="molecule type" value="Genomic_DNA"/>
</dbReference>
<proteinExistence type="inferred from homology"/>
<dbReference type="InterPro" id="IPR024078">
    <property type="entry name" value="LmbE-like_dom_sf"/>
</dbReference>
<dbReference type="UniPathway" id="UPA00196"/>
<dbReference type="Proteomes" id="UP000614601">
    <property type="component" value="Unassembled WGS sequence"/>
</dbReference>
<dbReference type="Proteomes" id="UP000783686">
    <property type="component" value="Unassembled WGS sequence"/>
</dbReference>
<dbReference type="Gene3D" id="3.40.50.10320">
    <property type="entry name" value="LmbE-like"/>
    <property type="match status" value="1"/>
</dbReference>
<comment type="caution">
    <text evidence="4">The sequence shown here is derived from an EMBL/GenBank/DDBJ whole genome shotgun (WGS) entry which is preliminary data.</text>
</comment>
<dbReference type="EC" id="3.5.1.89" evidence="2"/>
<accession>A0A811JSB1</accession>
<comment type="similarity">
    <text evidence="1">Belongs to the PIGL family.</text>
</comment>
<organism evidence="4 5">
    <name type="scientific">Bursaphelenchus okinawaensis</name>
    <dbReference type="NCBI Taxonomy" id="465554"/>
    <lineage>
        <taxon>Eukaryota</taxon>
        <taxon>Metazoa</taxon>
        <taxon>Ecdysozoa</taxon>
        <taxon>Nematoda</taxon>
        <taxon>Chromadorea</taxon>
        <taxon>Rhabditida</taxon>
        <taxon>Tylenchina</taxon>
        <taxon>Tylenchomorpha</taxon>
        <taxon>Aphelenchoidea</taxon>
        <taxon>Aphelenchoididae</taxon>
        <taxon>Bursaphelenchus</taxon>
    </lineage>
</organism>
<evidence type="ECO:0000256" key="2">
    <source>
        <dbReference type="ARBA" id="ARBA00012176"/>
    </source>
</evidence>
<feature type="chain" id="PRO_5035594369" description="N-acetylglucosaminylphosphatidylinositol deacetylase" evidence="3">
    <location>
        <begin position="18"/>
        <end position="134"/>
    </location>
</feature>
<dbReference type="InterPro" id="IPR003737">
    <property type="entry name" value="GlcNAc_PI_deacetylase-related"/>
</dbReference>
<dbReference type="GO" id="GO:0005783">
    <property type="term" value="C:endoplasmic reticulum"/>
    <property type="evidence" value="ECO:0007669"/>
    <property type="project" value="TreeGrafter"/>
</dbReference>
<dbReference type="SUPFAM" id="SSF102588">
    <property type="entry name" value="LmbE-like"/>
    <property type="match status" value="1"/>
</dbReference>
<dbReference type="Pfam" id="PF02585">
    <property type="entry name" value="PIG-L"/>
    <property type="match status" value="1"/>
</dbReference>
<dbReference type="PANTHER" id="PTHR12993">
    <property type="entry name" value="N-ACETYLGLUCOSAMINYL-PHOSPHATIDYLINOSITOL DE-N-ACETYLASE-RELATED"/>
    <property type="match status" value="1"/>
</dbReference>
<feature type="signal peptide" evidence="3">
    <location>
        <begin position="1"/>
        <end position="17"/>
    </location>
</feature>
<dbReference type="OrthoDB" id="440160at2759"/>
<dbReference type="GO" id="GO:0000225">
    <property type="term" value="F:N-acetylglucosaminylphosphatidylinositol deacetylase activity"/>
    <property type="evidence" value="ECO:0007669"/>
    <property type="project" value="UniProtKB-EC"/>
</dbReference>
<keyword evidence="3" id="KW-0732">Signal</keyword>
<evidence type="ECO:0000313" key="5">
    <source>
        <dbReference type="Proteomes" id="UP000614601"/>
    </source>
</evidence>
<name>A0A811JSB1_9BILA</name>
<evidence type="ECO:0000256" key="1">
    <source>
        <dbReference type="ARBA" id="ARBA00006066"/>
    </source>
</evidence>